<name>A0ABR1J512_9AGAR</name>
<keyword evidence="5" id="KW-1185">Reference proteome</keyword>
<gene>
    <name evidence="4" type="primary">CHT2_5</name>
    <name evidence="4" type="ORF">VKT23_012850</name>
</gene>
<dbReference type="PROSITE" id="PS51910">
    <property type="entry name" value="GH18_2"/>
    <property type="match status" value="1"/>
</dbReference>
<dbReference type="EMBL" id="JBANRG010000033">
    <property type="protein sequence ID" value="KAK7450541.1"/>
    <property type="molecule type" value="Genomic_DNA"/>
</dbReference>
<accession>A0ABR1J512</accession>
<reference evidence="4 5" key="1">
    <citation type="submission" date="2024-01" db="EMBL/GenBank/DDBJ databases">
        <title>A draft genome for the cacao thread blight pathogen Marasmiellus scandens.</title>
        <authorList>
            <person name="Baruah I.K."/>
            <person name="Leung J."/>
            <person name="Bukari Y."/>
            <person name="Amoako-Attah I."/>
            <person name="Meinhardt L.W."/>
            <person name="Bailey B.A."/>
            <person name="Cohen S.P."/>
        </authorList>
    </citation>
    <scope>NUCLEOTIDE SEQUENCE [LARGE SCALE GENOMIC DNA]</scope>
    <source>
        <strain evidence="4 5">GH-19</strain>
    </source>
</reference>
<sequence>MSLGDATGSVGFSSDAQAEDFAQTIWDMFLGGSSDIRPFGDAVLDDVDLDIEGGNSGGYAAFVNKIQSLSSGASKK</sequence>
<dbReference type="PANTHER" id="PTHR45708">
    <property type="entry name" value="ENDOCHITINASE"/>
    <property type="match status" value="1"/>
</dbReference>
<dbReference type="SUPFAM" id="SSF51445">
    <property type="entry name" value="(Trans)glycosidases"/>
    <property type="match status" value="1"/>
</dbReference>
<dbReference type="Gene3D" id="3.20.20.80">
    <property type="entry name" value="Glycosidases"/>
    <property type="match status" value="1"/>
</dbReference>
<keyword evidence="2 4" id="KW-0326">Glycosidase</keyword>
<keyword evidence="1 4" id="KW-0378">Hydrolase</keyword>
<evidence type="ECO:0000256" key="1">
    <source>
        <dbReference type="ARBA" id="ARBA00022801"/>
    </source>
</evidence>
<organism evidence="4 5">
    <name type="scientific">Marasmiellus scandens</name>
    <dbReference type="NCBI Taxonomy" id="2682957"/>
    <lineage>
        <taxon>Eukaryota</taxon>
        <taxon>Fungi</taxon>
        <taxon>Dikarya</taxon>
        <taxon>Basidiomycota</taxon>
        <taxon>Agaricomycotina</taxon>
        <taxon>Agaricomycetes</taxon>
        <taxon>Agaricomycetidae</taxon>
        <taxon>Agaricales</taxon>
        <taxon>Marasmiineae</taxon>
        <taxon>Omphalotaceae</taxon>
        <taxon>Marasmiellus</taxon>
    </lineage>
</organism>
<evidence type="ECO:0000256" key="2">
    <source>
        <dbReference type="ARBA" id="ARBA00023295"/>
    </source>
</evidence>
<dbReference type="InterPro" id="IPR050542">
    <property type="entry name" value="Glycosyl_Hydrlase18_Chitinase"/>
</dbReference>
<dbReference type="Proteomes" id="UP001498398">
    <property type="component" value="Unassembled WGS sequence"/>
</dbReference>
<evidence type="ECO:0000259" key="3">
    <source>
        <dbReference type="PROSITE" id="PS51910"/>
    </source>
</evidence>
<comment type="caution">
    <text evidence="4">The sequence shown here is derived from an EMBL/GenBank/DDBJ whole genome shotgun (WGS) entry which is preliminary data.</text>
</comment>
<evidence type="ECO:0000313" key="5">
    <source>
        <dbReference type="Proteomes" id="UP001498398"/>
    </source>
</evidence>
<protein>
    <submittedName>
        <fullName evidence="4">Chitinase 2</fullName>
        <ecNumber evidence="4">3.2.1.14</ecNumber>
    </submittedName>
</protein>
<feature type="domain" description="GH18" evidence="3">
    <location>
        <begin position="1"/>
        <end position="76"/>
    </location>
</feature>
<proteinExistence type="predicted"/>
<dbReference type="InterPro" id="IPR001223">
    <property type="entry name" value="Glyco_hydro18_cat"/>
</dbReference>
<evidence type="ECO:0000313" key="4">
    <source>
        <dbReference type="EMBL" id="KAK7450541.1"/>
    </source>
</evidence>
<dbReference type="GO" id="GO:0008843">
    <property type="term" value="F:endochitinase activity"/>
    <property type="evidence" value="ECO:0007669"/>
    <property type="project" value="UniProtKB-EC"/>
</dbReference>
<dbReference type="EC" id="3.2.1.14" evidence="4"/>
<dbReference type="InterPro" id="IPR017853">
    <property type="entry name" value="GH"/>
</dbReference>
<dbReference type="PANTHER" id="PTHR45708:SF49">
    <property type="entry name" value="ENDOCHITINASE"/>
    <property type="match status" value="1"/>
</dbReference>